<evidence type="ECO:0000313" key="1">
    <source>
        <dbReference type="EMBL" id="KAI3826574.1"/>
    </source>
</evidence>
<reference evidence="2" key="1">
    <citation type="journal article" date="2022" name="Mol. Ecol. Resour.">
        <title>The genomes of chicory, endive, great burdock and yacon provide insights into Asteraceae palaeo-polyploidization history and plant inulin production.</title>
        <authorList>
            <person name="Fan W."/>
            <person name="Wang S."/>
            <person name="Wang H."/>
            <person name="Wang A."/>
            <person name="Jiang F."/>
            <person name="Liu H."/>
            <person name="Zhao H."/>
            <person name="Xu D."/>
            <person name="Zhang Y."/>
        </authorList>
    </citation>
    <scope>NUCLEOTIDE SEQUENCE [LARGE SCALE GENOMIC DNA]</scope>
    <source>
        <strain evidence="2">cv. Yunnan</strain>
    </source>
</reference>
<sequence length="148" mass="16582">MAQRRKIEIPLANKPDVALDFQHVAAEVAKLYNQSVNLQPISFDAGRRHSLTKAFDWISSQNQEGKSVTSTDIITYVQNELNNSLSTDLHLNREASSGSTTSIENREPGENVPQDMEEDPPHQIGVADLVTFKCTMEFGRSKERVRVV</sequence>
<proteinExistence type="predicted"/>
<gene>
    <name evidence="1" type="ORF">L1987_00622</name>
</gene>
<comment type="caution">
    <text evidence="1">The sequence shown here is derived from an EMBL/GenBank/DDBJ whole genome shotgun (WGS) entry which is preliminary data.</text>
</comment>
<accession>A0ACB9K2T1</accession>
<organism evidence="1 2">
    <name type="scientific">Smallanthus sonchifolius</name>
    <dbReference type="NCBI Taxonomy" id="185202"/>
    <lineage>
        <taxon>Eukaryota</taxon>
        <taxon>Viridiplantae</taxon>
        <taxon>Streptophyta</taxon>
        <taxon>Embryophyta</taxon>
        <taxon>Tracheophyta</taxon>
        <taxon>Spermatophyta</taxon>
        <taxon>Magnoliopsida</taxon>
        <taxon>eudicotyledons</taxon>
        <taxon>Gunneridae</taxon>
        <taxon>Pentapetalae</taxon>
        <taxon>asterids</taxon>
        <taxon>campanulids</taxon>
        <taxon>Asterales</taxon>
        <taxon>Asteraceae</taxon>
        <taxon>Asteroideae</taxon>
        <taxon>Heliantheae alliance</taxon>
        <taxon>Millerieae</taxon>
        <taxon>Smallanthus</taxon>
    </lineage>
</organism>
<dbReference type="EMBL" id="CM042018">
    <property type="protein sequence ID" value="KAI3826574.1"/>
    <property type="molecule type" value="Genomic_DNA"/>
</dbReference>
<evidence type="ECO:0000313" key="2">
    <source>
        <dbReference type="Proteomes" id="UP001056120"/>
    </source>
</evidence>
<reference evidence="1 2" key="2">
    <citation type="journal article" date="2022" name="Mol. Ecol. Resour.">
        <title>The genomes of chicory, endive, great burdock and yacon provide insights into Asteraceae paleo-polyploidization history and plant inulin production.</title>
        <authorList>
            <person name="Fan W."/>
            <person name="Wang S."/>
            <person name="Wang H."/>
            <person name="Wang A."/>
            <person name="Jiang F."/>
            <person name="Liu H."/>
            <person name="Zhao H."/>
            <person name="Xu D."/>
            <person name="Zhang Y."/>
        </authorList>
    </citation>
    <scope>NUCLEOTIDE SEQUENCE [LARGE SCALE GENOMIC DNA]</scope>
    <source>
        <strain evidence="2">cv. Yunnan</strain>
        <tissue evidence="1">Leaves</tissue>
    </source>
</reference>
<name>A0ACB9K2T1_9ASTR</name>
<keyword evidence="2" id="KW-1185">Reference proteome</keyword>
<dbReference type="Proteomes" id="UP001056120">
    <property type="component" value="Linkage Group LG01"/>
</dbReference>
<protein>
    <submittedName>
        <fullName evidence="1">Uncharacterized protein</fullName>
    </submittedName>
</protein>